<evidence type="ECO:0000256" key="9">
    <source>
        <dbReference type="ARBA" id="ARBA00032837"/>
    </source>
</evidence>
<evidence type="ECO:0000256" key="12">
    <source>
        <dbReference type="SAM" id="MobiDB-lite"/>
    </source>
</evidence>
<comment type="function">
    <text evidence="7">Catalyzes an early step in the biosynthesis of tetrapyrroles. Binds two molecules of 5-aminolevulinate per subunit, each at a distinct site, and catalyzes their condensation to form porphobilinogen.</text>
</comment>
<dbReference type="SMART" id="SM01004">
    <property type="entry name" value="ALAD"/>
    <property type="match status" value="1"/>
</dbReference>
<evidence type="ECO:0000256" key="2">
    <source>
        <dbReference type="ARBA" id="ARBA00008055"/>
    </source>
</evidence>
<dbReference type="PRINTS" id="PR00144">
    <property type="entry name" value="DALDHYDRTASE"/>
</dbReference>
<evidence type="ECO:0000313" key="14">
    <source>
        <dbReference type="Proteomes" id="UP000762676"/>
    </source>
</evidence>
<comment type="pathway">
    <text evidence="1">Porphyrin-containing compound metabolism; protoporphyrin-IX biosynthesis; coproporphyrinogen-III from 5-aminolevulinate: step 1/4.</text>
</comment>
<name>A0AAV4GS91_9GAST</name>
<keyword evidence="5" id="KW-0456">Lyase</keyword>
<gene>
    <name evidence="13" type="ORF">ElyMa_006099700</name>
</gene>
<protein>
    <recommendedName>
        <fullName evidence="3">porphobilinogen synthase</fullName>
        <ecNumber evidence="3">4.2.1.24</ecNumber>
    </recommendedName>
    <alternativeName>
        <fullName evidence="9">Porphobilinogen synthase</fullName>
    </alternativeName>
</protein>
<dbReference type="GO" id="GO:0008270">
    <property type="term" value="F:zinc ion binding"/>
    <property type="evidence" value="ECO:0007669"/>
    <property type="project" value="TreeGrafter"/>
</dbReference>
<accession>A0AAV4GS91</accession>
<keyword evidence="6" id="KW-0627">Porphyrin biosynthesis</keyword>
<evidence type="ECO:0000256" key="7">
    <source>
        <dbReference type="ARBA" id="ARBA00025628"/>
    </source>
</evidence>
<feature type="compositionally biased region" description="Pro residues" evidence="12">
    <location>
        <begin position="60"/>
        <end position="72"/>
    </location>
</feature>
<dbReference type="Pfam" id="PF00490">
    <property type="entry name" value="ALAD"/>
    <property type="match status" value="1"/>
</dbReference>
<dbReference type="EMBL" id="BMAT01012227">
    <property type="protein sequence ID" value="GFR88414.1"/>
    <property type="molecule type" value="Genomic_DNA"/>
</dbReference>
<dbReference type="GO" id="GO:0005829">
    <property type="term" value="C:cytosol"/>
    <property type="evidence" value="ECO:0007669"/>
    <property type="project" value="TreeGrafter"/>
</dbReference>
<dbReference type="PANTHER" id="PTHR11458">
    <property type="entry name" value="DELTA-AMINOLEVULINIC ACID DEHYDRATASE"/>
    <property type="match status" value="1"/>
</dbReference>
<evidence type="ECO:0000313" key="13">
    <source>
        <dbReference type="EMBL" id="GFR88414.1"/>
    </source>
</evidence>
<comment type="caution">
    <text evidence="13">The sequence shown here is derived from an EMBL/GenBank/DDBJ whole genome shotgun (WGS) entry which is preliminary data.</text>
</comment>
<dbReference type="Gene3D" id="3.20.20.70">
    <property type="entry name" value="Aldolase class I"/>
    <property type="match status" value="1"/>
</dbReference>
<dbReference type="InterPro" id="IPR013785">
    <property type="entry name" value="Aldolase_TIM"/>
</dbReference>
<evidence type="ECO:0000256" key="8">
    <source>
        <dbReference type="ARBA" id="ARBA00025861"/>
    </source>
</evidence>
<dbReference type="GO" id="GO:0004655">
    <property type="term" value="F:porphobilinogen synthase activity"/>
    <property type="evidence" value="ECO:0007669"/>
    <property type="project" value="UniProtKB-EC"/>
</dbReference>
<evidence type="ECO:0000256" key="10">
    <source>
        <dbReference type="ARBA" id="ARBA00047651"/>
    </source>
</evidence>
<dbReference type="GO" id="GO:0006783">
    <property type="term" value="P:heme biosynthetic process"/>
    <property type="evidence" value="ECO:0007669"/>
    <property type="project" value="UniProtKB-KW"/>
</dbReference>
<comment type="similarity">
    <text evidence="2 11">Belongs to the ALAD family.</text>
</comment>
<dbReference type="PANTHER" id="PTHR11458:SF0">
    <property type="entry name" value="DELTA-AMINOLEVULINIC ACID DEHYDRATASE"/>
    <property type="match status" value="1"/>
</dbReference>
<sequence length="158" mass="17687">MSAEQVYVRHDAHRGPLVRPYDGPFKVLCRSNKHFDILRHNKPTRVSIDRLKPAYSADPKFPPTTVQPPAQAPHPHAQAPQYPTHPLAIYQVSGEYAMLYHGAQAGALELKAAVMETLQSMRRAGVDILISYFTPHVLQWLRDDAMAAAVQLISINTK</sequence>
<dbReference type="AlphaFoldDB" id="A0AAV4GS91"/>
<reference evidence="13 14" key="1">
    <citation type="journal article" date="2021" name="Elife">
        <title>Chloroplast acquisition without the gene transfer in kleptoplastic sea slugs, Plakobranchus ocellatus.</title>
        <authorList>
            <person name="Maeda T."/>
            <person name="Takahashi S."/>
            <person name="Yoshida T."/>
            <person name="Shimamura S."/>
            <person name="Takaki Y."/>
            <person name="Nagai Y."/>
            <person name="Toyoda A."/>
            <person name="Suzuki Y."/>
            <person name="Arimoto A."/>
            <person name="Ishii H."/>
            <person name="Satoh N."/>
            <person name="Nishiyama T."/>
            <person name="Hasebe M."/>
            <person name="Maruyama T."/>
            <person name="Minagawa J."/>
            <person name="Obokata J."/>
            <person name="Shigenobu S."/>
        </authorList>
    </citation>
    <scope>NUCLEOTIDE SEQUENCE [LARGE SCALE GENOMIC DNA]</scope>
</reference>
<evidence type="ECO:0000256" key="11">
    <source>
        <dbReference type="RuleBase" id="RU004161"/>
    </source>
</evidence>
<keyword evidence="4" id="KW-0350">Heme biosynthesis</keyword>
<dbReference type="Proteomes" id="UP000762676">
    <property type="component" value="Unassembled WGS sequence"/>
</dbReference>
<keyword evidence="14" id="KW-1185">Reference proteome</keyword>
<proteinExistence type="inferred from homology"/>
<dbReference type="SUPFAM" id="SSF51569">
    <property type="entry name" value="Aldolase"/>
    <property type="match status" value="1"/>
</dbReference>
<organism evidence="13 14">
    <name type="scientific">Elysia marginata</name>
    <dbReference type="NCBI Taxonomy" id="1093978"/>
    <lineage>
        <taxon>Eukaryota</taxon>
        <taxon>Metazoa</taxon>
        <taxon>Spiralia</taxon>
        <taxon>Lophotrochozoa</taxon>
        <taxon>Mollusca</taxon>
        <taxon>Gastropoda</taxon>
        <taxon>Heterobranchia</taxon>
        <taxon>Euthyneura</taxon>
        <taxon>Panpulmonata</taxon>
        <taxon>Sacoglossa</taxon>
        <taxon>Placobranchoidea</taxon>
        <taxon>Plakobranchidae</taxon>
        <taxon>Elysia</taxon>
    </lineage>
</organism>
<feature type="region of interest" description="Disordered" evidence="12">
    <location>
        <begin position="58"/>
        <end position="80"/>
    </location>
</feature>
<evidence type="ECO:0000256" key="3">
    <source>
        <dbReference type="ARBA" id="ARBA00012053"/>
    </source>
</evidence>
<evidence type="ECO:0000256" key="1">
    <source>
        <dbReference type="ARBA" id="ARBA00004694"/>
    </source>
</evidence>
<dbReference type="InterPro" id="IPR001731">
    <property type="entry name" value="ALAD"/>
</dbReference>
<comment type="subunit">
    <text evidence="8">Homooctamer; active form. Homohexamer; low activity form.</text>
</comment>
<evidence type="ECO:0000256" key="6">
    <source>
        <dbReference type="ARBA" id="ARBA00023244"/>
    </source>
</evidence>
<evidence type="ECO:0000256" key="5">
    <source>
        <dbReference type="ARBA" id="ARBA00023239"/>
    </source>
</evidence>
<evidence type="ECO:0000256" key="4">
    <source>
        <dbReference type="ARBA" id="ARBA00023133"/>
    </source>
</evidence>
<comment type="catalytic activity">
    <reaction evidence="10">
        <text>2 5-aminolevulinate = porphobilinogen + 2 H2O + H(+)</text>
        <dbReference type="Rhea" id="RHEA:24064"/>
        <dbReference type="ChEBI" id="CHEBI:15377"/>
        <dbReference type="ChEBI" id="CHEBI:15378"/>
        <dbReference type="ChEBI" id="CHEBI:58126"/>
        <dbReference type="ChEBI" id="CHEBI:356416"/>
        <dbReference type="EC" id="4.2.1.24"/>
    </reaction>
</comment>
<dbReference type="EC" id="4.2.1.24" evidence="3"/>